<evidence type="ECO:0000313" key="13">
    <source>
        <dbReference type="EMBL" id="AKF05305.1"/>
    </source>
</evidence>
<evidence type="ECO:0000256" key="12">
    <source>
        <dbReference type="HAMAP-Rule" id="MF_00418"/>
    </source>
</evidence>
<feature type="active site" description="Schiff-base intermediate with substrate" evidence="12">
    <location>
        <position position="113"/>
    </location>
</feature>
<dbReference type="GO" id="GO:0009089">
    <property type="term" value="P:lysine biosynthetic process via diaminopimelate"/>
    <property type="evidence" value="ECO:0007669"/>
    <property type="project" value="UniProtKB-UniRule"/>
</dbReference>
<evidence type="ECO:0000256" key="8">
    <source>
        <dbReference type="ARBA" id="ARBA00023154"/>
    </source>
</evidence>
<keyword evidence="9 12" id="KW-0456">Lyase</keyword>
<protein>
    <recommendedName>
        <fullName evidence="4 12">4-hydroxy-tetrahydrodipicolinate synthase</fullName>
        <shortName evidence="12">HTPA synthase</shortName>
        <ecNumber evidence="4 12">4.3.3.7</ecNumber>
    </recommendedName>
</protein>
<keyword evidence="6 12" id="KW-0028">Amino-acid biosynthesis</keyword>
<comment type="subcellular location">
    <subcellularLocation>
        <location evidence="12">Cytoplasm</location>
    </subcellularLocation>
</comment>
<dbReference type="InterPro" id="IPR013785">
    <property type="entry name" value="Aldolase_TIM"/>
</dbReference>
<dbReference type="PROSITE" id="PS00666">
    <property type="entry name" value="DHDPS_2"/>
    <property type="match status" value="1"/>
</dbReference>
<evidence type="ECO:0000256" key="10">
    <source>
        <dbReference type="ARBA" id="ARBA00023270"/>
    </source>
</evidence>
<keyword evidence="7 12" id="KW-0220">Diaminopimelate biosynthesis</keyword>
<dbReference type="PRINTS" id="PR00146">
    <property type="entry name" value="DHPICSNTHASE"/>
</dbReference>
<proteinExistence type="inferred from homology"/>
<dbReference type="Gene3D" id="3.20.20.70">
    <property type="entry name" value="Aldolase class I"/>
    <property type="match status" value="1"/>
</dbReference>
<evidence type="ECO:0000256" key="1">
    <source>
        <dbReference type="ARBA" id="ARBA00003294"/>
    </source>
</evidence>
<dbReference type="EC" id="4.3.3.7" evidence="4 12"/>
<comment type="function">
    <text evidence="1 12">Catalyzes the condensation of (S)-aspartate-beta-semialdehyde [(S)-ASA] and pyruvate to 4-hydroxy-tetrahydrodipicolinate (HTPA).</text>
</comment>
<evidence type="ECO:0000256" key="5">
    <source>
        <dbReference type="ARBA" id="ARBA00022490"/>
    </source>
</evidence>
<accession>A0A0F6W1V9</accession>
<gene>
    <name evidence="12" type="primary">dapA</name>
    <name evidence="13" type="ORF">DB32_002454</name>
</gene>
<dbReference type="GO" id="GO:0005829">
    <property type="term" value="C:cytosol"/>
    <property type="evidence" value="ECO:0007669"/>
    <property type="project" value="TreeGrafter"/>
</dbReference>
<dbReference type="InterPro" id="IPR002220">
    <property type="entry name" value="DapA-like"/>
</dbReference>
<evidence type="ECO:0000256" key="2">
    <source>
        <dbReference type="ARBA" id="ARBA00005120"/>
    </source>
</evidence>
<evidence type="ECO:0000256" key="4">
    <source>
        <dbReference type="ARBA" id="ARBA00012086"/>
    </source>
</evidence>
<feature type="binding site" evidence="12">
    <location>
        <position position="155"/>
    </location>
    <ligand>
        <name>pyruvate</name>
        <dbReference type="ChEBI" id="CHEBI:15361"/>
    </ligand>
</feature>
<keyword evidence="5 12" id="KW-0963">Cytoplasm</keyword>
<dbReference type="SMART" id="SM01130">
    <property type="entry name" value="DHDPS"/>
    <property type="match status" value="1"/>
</dbReference>
<dbReference type="SUPFAM" id="SSF51569">
    <property type="entry name" value="Aldolase"/>
    <property type="match status" value="1"/>
</dbReference>
<dbReference type="EMBL" id="CP011125">
    <property type="protein sequence ID" value="AKF05305.1"/>
    <property type="molecule type" value="Genomic_DNA"/>
</dbReference>
<dbReference type="PANTHER" id="PTHR12128">
    <property type="entry name" value="DIHYDRODIPICOLINATE SYNTHASE"/>
    <property type="match status" value="1"/>
</dbReference>
<dbReference type="Pfam" id="PF00701">
    <property type="entry name" value="DHDPS"/>
    <property type="match status" value="1"/>
</dbReference>
<evidence type="ECO:0000256" key="11">
    <source>
        <dbReference type="ARBA" id="ARBA00047836"/>
    </source>
</evidence>
<name>A0A0F6W1V9_9BACT</name>
<comment type="caution">
    <text evidence="12">Was originally thought to be a dihydrodipicolinate synthase (DHDPS), catalyzing the condensation of (S)-aspartate-beta-semialdehyde [(S)-ASA] and pyruvate to dihydrodipicolinate (DHDP). However, it was shown in E.coli that the product of the enzymatic reaction is not dihydrodipicolinate but in fact (4S)-4-hydroxy-2,3,4,5-tetrahydro-(2S)-dipicolinic acid (HTPA), and that the consecutive dehydration reaction leading to DHDP is not spontaneous but catalyzed by DapB.</text>
</comment>
<comment type="similarity">
    <text evidence="3 12">Belongs to the DapA family.</text>
</comment>
<evidence type="ECO:0000256" key="9">
    <source>
        <dbReference type="ARBA" id="ARBA00023239"/>
    </source>
</evidence>
<dbReference type="GO" id="GO:0019877">
    <property type="term" value="P:diaminopimelate biosynthetic process"/>
    <property type="evidence" value="ECO:0007669"/>
    <property type="project" value="UniProtKB-UniRule"/>
</dbReference>
<dbReference type="InterPro" id="IPR020625">
    <property type="entry name" value="Schiff_base-form_aldolases_AS"/>
</dbReference>
<organism evidence="13 14">
    <name type="scientific">Sandaracinus amylolyticus</name>
    <dbReference type="NCBI Taxonomy" id="927083"/>
    <lineage>
        <taxon>Bacteria</taxon>
        <taxon>Pseudomonadati</taxon>
        <taxon>Myxococcota</taxon>
        <taxon>Polyangia</taxon>
        <taxon>Polyangiales</taxon>
        <taxon>Sandaracinaceae</taxon>
        <taxon>Sandaracinus</taxon>
    </lineage>
</organism>
<evidence type="ECO:0000256" key="3">
    <source>
        <dbReference type="ARBA" id="ARBA00007592"/>
    </source>
</evidence>
<dbReference type="CDD" id="cd00950">
    <property type="entry name" value="DHDPS"/>
    <property type="match status" value="1"/>
</dbReference>
<dbReference type="STRING" id="927083.DB32_002454"/>
<dbReference type="InterPro" id="IPR005263">
    <property type="entry name" value="DapA"/>
</dbReference>
<sequence length="245" mass="26003">MTLSEEEHALVVRTVVEQAKKRVPVVAGAGTVSTSHTIHLAEISRDAGADGLLLVCPYYNRPTQAGLEAHFRAVAKAVPLPTLLYNIPVRTGVDLALETLEKLADVKAIVGIKEATGNVLRSQQIVARMGDRFDVLSGDDALTLPVLSVGGKGVISVTANLLPKETSDVVRLWNAGDVAGARALHLRLSAVHEAMFVEANPGPVKAAIADAGHIAKEMRLPLVWPAEPSVDKVRAALRDFRGARA</sequence>
<keyword evidence="14" id="KW-1185">Reference proteome</keyword>
<comment type="pathway">
    <text evidence="2 12">Amino-acid biosynthesis; L-lysine biosynthesis via DAP pathway; (S)-tetrahydrodipicolinate from L-aspartate: step 3/4.</text>
</comment>
<keyword evidence="10 12" id="KW-0704">Schiff base</keyword>
<dbReference type="GO" id="GO:0008840">
    <property type="term" value="F:4-hydroxy-tetrahydrodipicolinate synthase activity"/>
    <property type="evidence" value="ECO:0007669"/>
    <property type="project" value="UniProtKB-UniRule"/>
</dbReference>
<evidence type="ECO:0000256" key="7">
    <source>
        <dbReference type="ARBA" id="ARBA00022915"/>
    </source>
</evidence>
<dbReference type="PANTHER" id="PTHR12128:SF66">
    <property type="entry name" value="4-HYDROXY-2-OXOGLUTARATE ALDOLASE, MITOCHONDRIAL"/>
    <property type="match status" value="1"/>
</dbReference>
<comment type="subunit">
    <text evidence="12">Homotetramer; dimer of dimers.</text>
</comment>
<evidence type="ECO:0000256" key="6">
    <source>
        <dbReference type="ARBA" id="ARBA00022605"/>
    </source>
</evidence>
<dbReference type="UniPathway" id="UPA00034">
    <property type="reaction ID" value="UER00017"/>
</dbReference>
<dbReference type="KEGG" id="samy:DB32_002454"/>
<dbReference type="NCBIfam" id="TIGR00674">
    <property type="entry name" value="dapA"/>
    <property type="match status" value="1"/>
</dbReference>
<reference evidence="13 14" key="1">
    <citation type="submission" date="2015-03" db="EMBL/GenBank/DDBJ databases">
        <title>Genome assembly of Sandaracinus amylolyticus DSM 53668.</title>
        <authorList>
            <person name="Sharma G."/>
            <person name="Subramanian S."/>
        </authorList>
    </citation>
    <scope>NUCLEOTIDE SEQUENCE [LARGE SCALE GENOMIC DNA]</scope>
    <source>
        <strain evidence="13 14">DSM 53668</strain>
    </source>
</reference>
<evidence type="ECO:0000313" key="14">
    <source>
        <dbReference type="Proteomes" id="UP000034883"/>
    </source>
</evidence>
<dbReference type="Proteomes" id="UP000034883">
    <property type="component" value="Chromosome"/>
</dbReference>
<keyword evidence="8 12" id="KW-0457">Lysine biosynthesis</keyword>
<feature type="site" description="Part of a proton relay during catalysis" evidence="12">
    <location>
        <position position="59"/>
    </location>
</feature>
<dbReference type="HAMAP" id="MF_00418">
    <property type="entry name" value="DapA"/>
    <property type="match status" value="1"/>
</dbReference>
<comment type="catalytic activity">
    <reaction evidence="11 12">
        <text>L-aspartate 4-semialdehyde + pyruvate = (2S,4S)-4-hydroxy-2,3,4,5-tetrahydrodipicolinate + H2O + H(+)</text>
        <dbReference type="Rhea" id="RHEA:34171"/>
        <dbReference type="ChEBI" id="CHEBI:15361"/>
        <dbReference type="ChEBI" id="CHEBI:15377"/>
        <dbReference type="ChEBI" id="CHEBI:15378"/>
        <dbReference type="ChEBI" id="CHEBI:67139"/>
        <dbReference type="ChEBI" id="CHEBI:537519"/>
        <dbReference type="EC" id="4.3.3.7"/>
    </reaction>
</comment>
<feature type="active site" description="Proton donor/acceptor" evidence="12">
    <location>
        <position position="85"/>
    </location>
</feature>
<comment type="caution">
    <text evidence="12">Lacks conserved residue(s) required for the propagation of feature annotation.</text>
</comment>
<dbReference type="AlphaFoldDB" id="A0A0F6W1V9"/>